<dbReference type="SMART" id="SM00065">
    <property type="entry name" value="GAF"/>
    <property type="match status" value="1"/>
</dbReference>
<dbReference type="EMBL" id="MCAQ01000029">
    <property type="protein sequence ID" value="RKF30985.1"/>
    <property type="molecule type" value="Genomic_DNA"/>
</dbReference>
<dbReference type="Pfam" id="PF01590">
    <property type="entry name" value="GAF"/>
    <property type="match status" value="1"/>
</dbReference>
<gene>
    <name evidence="15" type="ORF">BCY89_18870</name>
</gene>
<dbReference type="GO" id="GO:0005886">
    <property type="term" value="C:plasma membrane"/>
    <property type="evidence" value="ECO:0007669"/>
    <property type="project" value="UniProtKB-SubCell"/>
</dbReference>
<evidence type="ECO:0000256" key="2">
    <source>
        <dbReference type="ARBA" id="ARBA00004651"/>
    </source>
</evidence>
<keyword evidence="13" id="KW-0472">Membrane</keyword>
<evidence type="ECO:0000256" key="7">
    <source>
        <dbReference type="ARBA" id="ARBA00022692"/>
    </source>
</evidence>
<dbReference type="GO" id="GO:0000155">
    <property type="term" value="F:phosphorelay sensor kinase activity"/>
    <property type="evidence" value="ECO:0007669"/>
    <property type="project" value="InterPro"/>
</dbReference>
<dbReference type="InterPro" id="IPR029016">
    <property type="entry name" value="GAF-like_dom_sf"/>
</dbReference>
<evidence type="ECO:0000256" key="5">
    <source>
        <dbReference type="ARBA" id="ARBA00022553"/>
    </source>
</evidence>
<keyword evidence="12" id="KW-0902">Two-component regulatory system</keyword>
<proteinExistence type="predicted"/>
<evidence type="ECO:0000256" key="10">
    <source>
        <dbReference type="ARBA" id="ARBA00022840"/>
    </source>
</evidence>
<sequence>MTIPNQLNQNQWYDRHTKKSDFDSCQRILEALCGHTKMRYGMIRKKDGRKWGNWCVYDYHSQKIVNKNSENYVKIYQEIRKGFSPIYIDDSEQCSVDEWTQVLHEFGLKSYISYPIINNNNSIVGHLSFMNAEPVHFDPIKLETLLPVCSDLIAIDFKTAIERRNTRRKLEQELSYSKNRELVLSSLAHDLNNPVSIVKVISQYLGANIKDESQKNLIKKIEEASSRVKGVIDDILDFSSIRLQDRLIRINDHYRMDSLIKQILSEFEVLHNRALIANINLPVDVPCDHRKMGRAFANLIGNAIKHGNPHENIEINACIQKENFIFSVTNEISYPQYSDLTDLFKPFVKGVNSNGLGLGLFIVSEIVKIHKGKIVVNLKDNKITFNLMIPINLTTVVQNKV</sequence>
<dbReference type="SMART" id="SM00387">
    <property type="entry name" value="HATPase_c"/>
    <property type="match status" value="1"/>
</dbReference>
<dbReference type="PANTHER" id="PTHR45528:SF1">
    <property type="entry name" value="SENSOR HISTIDINE KINASE CPXA"/>
    <property type="match status" value="1"/>
</dbReference>
<dbReference type="PROSITE" id="PS50109">
    <property type="entry name" value="HIS_KIN"/>
    <property type="match status" value="1"/>
</dbReference>
<dbReference type="InterPro" id="IPR036097">
    <property type="entry name" value="HisK_dim/P_sf"/>
</dbReference>
<dbReference type="SUPFAM" id="SSF47384">
    <property type="entry name" value="Homodimeric domain of signal transducing histidine kinase"/>
    <property type="match status" value="1"/>
</dbReference>
<evidence type="ECO:0000256" key="3">
    <source>
        <dbReference type="ARBA" id="ARBA00012438"/>
    </source>
</evidence>
<dbReference type="InterPro" id="IPR003018">
    <property type="entry name" value="GAF"/>
</dbReference>
<comment type="catalytic activity">
    <reaction evidence="1">
        <text>ATP + protein L-histidine = ADP + protein N-phospho-L-histidine.</text>
        <dbReference type="EC" id="2.7.13.3"/>
    </reaction>
</comment>
<protein>
    <recommendedName>
        <fullName evidence="3">histidine kinase</fullName>
        <ecNumber evidence="3">2.7.13.3</ecNumber>
    </recommendedName>
</protein>
<organism evidence="15 16">
    <name type="scientific">Sphingobacterium siyangense</name>
    <dbReference type="NCBI Taxonomy" id="459529"/>
    <lineage>
        <taxon>Bacteria</taxon>
        <taxon>Pseudomonadati</taxon>
        <taxon>Bacteroidota</taxon>
        <taxon>Sphingobacteriia</taxon>
        <taxon>Sphingobacteriales</taxon>
        <taxon>Sphingobacteriaceae</taxon>
        <taxon>Sphingobacterium</taxon>
    </lineage>
</organism>
<dbReference type="PANTHER" id="PTHR45528">
    <property type="entry name" value="SENSOR HISTIDINE KINASE CPXA"/>
    <property type="match status" value="1"/>
</dbReference>
<dbReference type="CDD" id="cd00075">
    <property type="entry name" value="HATPase"/>
    <property type="match status" value="1"/>
</dbReference>
<evidence type="ECO:0000313" key="15">
    <source>
        <dbReference type="EMBL" id="RKF30985.1"/>
    </source>
</evidence>
<evidence type="ECO:0000256" key="6">
    <source>
        <dbReference type="ARBA" id="ARBA00022679"/>
    </source>
</evidence>
<dbReference type="GO" id="GO:0005524">
    <property type="term" value="F:ATP binding"/>
    <property type="evidence" value="ECO:0007669"/>
    <property type="project" value="UniProtKB-KW"/>
</dbReference>
<dbReference type="Pfam" id="PF00512">
    <property type="entry name" value="HisKA"/>
    <property type="match status" value="1"/>
</dbReference>
<dbReference type="AlphaFoldDB" id="A0A420FDN3"/>
<dbReference type="InterPro" id="IPR003661">
    <property type="entry name" value="HisK_dim/P_dom"/>
</dbReference>
<name>A0A420FDN3_9SPHI</name>
<evidence type="ECO:0000256" key="13">
    <source>
        <dbReference type="ARBA" id="ARBA00023136"/>
    </source>
</evidence>
<evidence type="ECO:0000256" key="4">
    <source>
        <dbReference type="ARBA" id="ARBA00022475"/>
    </source>
</evidence>
<dbReference type="Proteomes" id="UP000286402">
    <property type="component" value="Unassembled WGS sequence"/>
</dbReference>
<evidence type="ECO:0000256" key="11">
    <source>
        <dbReference type="ARBA" id="ARBA00022989"/>
    </source>
</evidence>
<dbReference type="InterPro" id="IPR005467">
    <property type="entry name" value="His_kinase_dom"/>
</dbReference>
<dbReference type="SMART" id="SM00388">
    <property type="entry name" value="HisKA"/>
    <property type="match status" value="1"/>
</dbReference>
<dbReference type="InterPro" id="IPR050398">
    <property type="entry name" value="HssS/ArlS-like"/>
</dbReference>
<evidence type="ECO:0000256" key="12">
    <source>
        <dbReference type="ARBA" id="ARBA00023012"/>
    </source>
</evidence>
<dbReference type="Gene3D" id="3.30.450.40">
    <property type="match status" value="1"/>
</dbReference>
<dbReference type="RefSeq" id="WP_120336409.1">
    <property type="nucleotide sequence ID" value="NZ_MCAQ01000029.1"/>
</dbReference>
<comment type="caution">
    <text evidence="15">The sequence shown here is derived from an EMBL/GenBank/DDBJ whole genome shotgun (WGS) entry which is preliminary data.</text>
</comment>
<comment type="subcellular location">
    <subcellularLocation>
        <location evidence="2">Cell membrane</location>
        <topology evidence="2">Multi-pass membrane protein</topology>
    </subcellularLocation>
</comment>
<dbReference type="Gene3D" id="1.10.287.130">
    <property type="match status" value="1"/>
</dbReference>
<evidence type="ECO:0000259" key="14">
    <source>
        <dbReference type="PROSITE" id="PS50109"/>
    </source>
</evidence>
<keyword evidence="5" id="KW-0597">Phosphoprotein</keyword>
<dbReference type="EC" id="2.7.13.3" evidence="3"/>
<keyword evidence="6" id="KW-0808">Transferase</keyword>
<dbReference type="InterPro" id="IPR003594">
    <property type="entry name" value="HATPase_dom"/>
</dbReference>
<keyword evidence="4" id="KW-1003">Cell membrane</keyword>
<evidence type="ECO:0000313" key="16">
    <source>
        <dbReference type="Proteomes" id="UP000286402"/>
    </source>
</evidence>
<keyword evidence="7" id="KW-0812">Transmembrane</keyword>
<reference evidence="15 16" key="1">
    <citation type="submission" date="2016-07" db="EMBL/GenBank/DDBJ databases">
        <title>Genome analysis of Sphingobacterium siyangense T12B17.</title>
        <authorList>
            <person name="Xu D."/>
            <person name="Su Y."/>
            <person name="Zheng S."/>
        </authorList>
    </citation>
    <scope>NUCLEOTIDE SEQUENCE [LARGE SCALE GENOMIC DNA]</scope>
    <source>
        <strain evidence="15 16">T12B17</strain>
    </source>
</reference>
<keyword evidence="9" id="KW-0418">Kinase</keyword>
<dbReference type="CDD" id="cd00082">
    <property type="entry name" value="HisKA"/>
    <property type="match status" value="1"/>
</dbReference>
<dbReference type="SUPFAM" id="SSF55781">
    <property type="entry name" value="GAF domain-like"/>
    <property type="match status" value="1"/>
</dbReference>
<keyword evidence="11" id="KW-1133">Transmembrane helix</keyword>
<keyword evidence="10" id="KW-0067">ATP-binding</keyword>
<dbReference type="InterPro" id="IPR036890">
    <property type="entry name" value="HATPase_C_sf"/>
</dbReference>
<dbReference type="Gene3D" id="3.30.565.10">
    <property type="entry name" value="Histidine kinase-like ATPase, C-terminal domain"/>
    <property type="match status" value="1"/>
</dbReference>
<feature type="domain" description="Histidine kinase" evidence="14">
    <location>
        <begin position="186"/>
        <end position="393"/>
    </location>
</feature>
<evidence type="ECO:0000256" key="8">
    <source>
        <dbReference type="ARBA" id="ARBA00022741"/>
    </source>
</evidence>
<dbReference type="Pfam" id="PF02518">
    <property type="entry name" value="HATPase_c"/>
    <property type="match status" value="1"/>
</dbReference>
<accession>A0A420FDN3</accession>
<evidence type="ECO:0000256" key="9">
    <source>
        <dbReference type="ARBA" id="ARBA00022777"/>
    </source>
</evidence>
<keyword evidence="8" id="KW-0547">Nucleotide-binding</keyword>
<dbReference type="SUPFAM" id="SSF55874">
    <property type="entry name" value="ATPase domain of HSP90 chaperone/DNA topoisomerase II/histidine kinase"/>
    <property type="match status" value="1"/>
</dbReference>
<keyword evidence="16" id="KW-1185">Reference proteome</keyword>
<evidence type="ECO:0000256" key="1">
    <source>
        <dbReference type="ARBA" id="ARBA00000085"/>
    </source>
</evidence>